<accession>A0AAW0JM51</accession>
<name>A0AAW0JM51_MYOGA</name>
<evidence type="ECO:0000313" key="2">
    <source>
        <dbReference type="Proteomes" id="UP001488838"/>
    </source>
</evidence>
<proteinExistence type="predicted"/>
<keyword evidence="2" id="KW-1185">Reference proteome</keyword>
<evidence type="ECO:0000313" key="1">
    <source>
        <dbReference type="EMBL" id="KAK7827797.1"/>
    </source>
</evidence>
<protein>
    <submittedName>
        <fullName evidence="1">Uncharacterized protein</fullName>
    </submittedName>
</protein>
<dbReference type="EMBL" id="JBBHLL010000029">
    <property type="protein sequence ID" value="KAK7827797.1"/>
    <property type="molecule type" value="Genomic_DNA"/>
</dbReference>
<dbReference type="AlphaFoldDB" id="A0AAW0JM51"/>
<reference evidence="1 2" key="1">
    <citation type="journal article" date="2023" name="bioRxiv">
        <title>Conserved and derived expression patterns and positive selection on dental genes reveal complex evolutionary context of ever-growing rodent molars.</title>
        <authorList>
            <person name="Calamari Z.T."/>
            <person name="Song A."/>
            <person name="Cohen E."/>
            <person name="Akter M."/>
            <person name="Roy R.D."/>
            <person name="Hallikas O."/>
            <person name="Christensen M.M."/>
            <person name="Li P."/>
            <person name="Marangoni P."/>
            <person name="Jernvall J."/>
            <person name="Klein O.D."/>
        </authorList>
    </citation>
    <scope>NUCLEOTIDE SEQUENCE [LARGE SCALE GENOMIC DNA]</scope>
    <source>
        <strain evidence="1">V071</strain>
    </source>
</reference>
<comment type="caution">
    <text evidence="1">The sequence shown here is derived from an EMBL/GenBank/DDBJ whole genome shotgun (WGS) entry which is preliminary data.</text>
</comment>
<sequence length="72" mass="8035">MQEMLSKLEPALLESLPSAVGRRNQRVILTDNAWGVKGAAKFIVISNALTLFPSVDQVSQQRNPEERNEIKT</sequence>
<gene>
    <name evidence="1" type="ORF">U0070_019621</name>
</gene>
<dbReference type="Proteomes" id="UP001488838">
    <property type="component" value="Unassembled WGS sequence"/>
</dbReference>
<organism evidence="1 2">
    <name type="scientific">Myodes glareolus</name>
    <name type="common">Bank vole</name>
    <name type="synonym">Clethrionomys glareolus</name>
    <dbReference type="NCBI Taxonomy" id="447135"/>
    <lineage>
        <taxon>Eukaryota</taxon>
        <taxon>Metazoa</taxon>
        <taxon>Chordata</taxon>
        <taxon>Craniata</taxon>
        <taxon>Vertebrata</taxon>
        <taxon>Euteleostomi</taxon>
        <taxon>Mammalia</taxon>
        <taxon>Eutheria</taxon>
        <taxon>Euarchontoglires</taxon>
        <taxon>Glires</taxon>
        <taxon>Rodentia</taxon>
        <taxon>Myomorpha</taxon>
        <taxon>Muroidea</taxon>
        <taxon>Cricetidae</taxon>
        <taxon>Arvicolinae</taxon>
        <taxon>Myodes</taxon>
    </lineage>
</organism>